<dbReference type="VEuPathDB" id="FungiDB:GGTG_10389"/>
<dbReference type="GeneID" id="20350847"/>
<reference evidence="2" key="2">
    <citation type="submission" date="2010-07" db="EMBL/GenBank/DDBJ databases">
        <authorList>
            <consortium name="The Broad Institute Genome Sequencing Platform"/>
            <consortium name="Broad Institute Genome Sequencing Center for Infectious Disease"/>
            <person name="Ma L.-J."/>
            <person name="Dead R."/>
            <person name="Young S."/>
            <person name="Zeng Q."/>
            <person name="Koehrsen M."/>
            <person name="Alvarado L."/>
            <person name="Berlin A."/>
            <person name="Chapman S.B."/>
            <person name="Chen Z."/>
            <person name="Freedman E."/>
            <person name="Gellesch M."/>
            <person name="Goldberg J."/>
            <person name="Griggs A."/>
            <person name="Gujja S."/>
            <person name="Heilman E.R."/>
            <person name="Heiman D."/>
            <person name="Hepburn T."/>
            <person name="Howarth C."/>
            <person name="Jen D."/>
            <person name="Larson L."/>
            <person name="Mehta T."/>
            <person name="Neiman D."/>
            <person name="Pearson M."/>
            <person name="Roberts A."/>
            <person name="Saif S."/>
            <person name="Shea T."/>
            <person name="Shenoy N."/>
            <person name="Sisk P."/>
            <person name="Stolte C."/>
            <person name="Sykes S."/>
            <person name="Walk T."/>
            <person name="White J."/>
            <person name="Yandava C."/>
            <person name="Haas B."/>
            <person name="Nusbaum C."/>
            <person name="Birren B."/>
        </authorList>
    </citation>
    <scope>NUCLEOTIDE SEQUENCE</scope>
    <source>
        <strain evidence="2">R3-111a-1</strain>
    </source>
</reference>
<reference evidence="3" key="5">
    <citation type="submission" date="2018-04" db="UniProtKB">
        <authorList>
            <consortium name="EnsemblFungi"/>
        </authorList>
    </citation>
    <scope>IDENTIFICATION</scope>
    <source>
        <strain evidence="3">R3-111a-1</strain>
    </source>
</reference>
<dbReference type="RefSeq" id="XP_009226526.1">
    <property type="nucleotide sequence ID" value="XM_009228262.1"/>
</dbReference>
<feature type="compositionally biased region" description="Basic residues" evidence="1">
    <location>
        <begin position="878"/>
        <end position="887"/>
    </location>
</feature>
<feature type="compositionally biased region" description="Basic and acidic residues" evidence="1">
    <location>
        <begin position="735"/>
        <end position="751"/>
    </location>
</feature>
<feature type="compositionally biased region" description="Basic and acidic residues" evidence="1">
    <location>
        <begin position="302"/>
        <end position="318"/>
    </location>
</feature>
<dbReference type="AlphaFoldDB" id="J3PA63"/>
<feature type="compositionally biased region" description="Basic and acidic residues" evidence="1">
    <location>
        <begin position="635"/>
        <end position="657"/>
    </location>
</feature>
<feature type="compositionally biased region" description="Polar residues" evidence="1">
    <location>
        <begin position="77"/>
        <end position="105"/>
    </location>
</feature>
<dbReference type="eggNOG" id="ENOG502RMPP">
    <property type="taxonomic scope" value="Eukaryota"/>
</dbReference>
<name>J3PA63_GAET3</name>
<feature type="region of interest" description="Disordered" evidence="1">
    <location>
        <begin position="404"/>
        <end position="471"/>
    </location>
</feature>
<dbReference type="HOGENOM" id="CLU_322116_0_0_1"/>
<dbReference type="OrthoDB" id="10588147at2759"/>
<accession>J3PA63</accession>
<feature type="region of interest" description="Disordered" evidence="1">
    <location>
        <begin position="851"/>
        <end position="899"/>
    </location>
</feature>
<reference evidence="3" key="4">
    <citation type="journal article" date="2015" name="G3 (Bethesda)">
        <title>Genome sequences of three phytopathogenic species of the Magnaporthaceae family of fungi.</title>
        <authorList>
            <person name="Okagaki L.H."/>
            <person name="Nunes C.C."/>
            <person name="Sailsbery J."/>
            <person name="Clay B."/>
            <person name="Brown D."/>
            <person name="John T."/>
            <person name="Oh Y."/>
            <person name="Young N."/>
            <person name="Fitzgerald M."/>
            <person name="Haas B.J."/>
            <person name="Zeng Q."/>
            <person name="Young S."/>
            <person name="Adiconis X."/>
            <person name="Fan L."/>
            <person name="Levin J.Z."/>
            <person name="Mitchell T.K."/>
            <person name="Okubara P.A."/>
            <person name="Farman M.L."/>
            <person name="Kohn L.M."/>
            <person name="Birren B."/>
            <person name="Ma L.-J."/>
            <person name="Dean R.A."/>
        </authorList>
    </citation>
    <scope>NUCLEOTIDE SEQUENCE</scope>
    <source>
        <strain evidence="3">R3-111a-1</strain>
    </source>
</reference>
<keyword evidence="4" id="KW-1185">Reference proteome</keyword>
<reference evidence="4" key="1">
    <citation type="submission" date="2010-07" db="EMBL/GenBank/DDBJ databases">
        <title>The genome sequence of Gaeumannomyces graminis var. tritici strain R3-111a-1.</title>
        <authorList>
            <consortium name="The Broad Institute Genome Sequencing Platform"/>
            <person name="Ma L.-J."/>
            <person name="Dead R."/>
            <person name="Young S."/>
            <person name="Zeng Q."/>
            <person name="Koehrsen M."/>
            <person name="Alvarado L."/>
            <person name="Berlin A."/>
            <person name="Chapman S.B."/>
            <person name="Chen Z."/>
            <person name="Freedman E."/>
            <person name="Gellesch M."/>
            <person name="Goldberg J."/>
            <person name="Griggs A."/>
            <person name="Gujja S."/>
            <person name="Heilman E.R."/>
            <person name="Heiman D."/>
            <person name="Hepburn T."/>
            <person name="Howarth C."/>
            <person name="Jen D."/>
            <person name="Larson L."/>
            <person name="Mehta T."/>
            <person name="Neiman D."/>
            <person name="Pearson M."/>
            <person name="Roberts A."/>
            <person name="Saif S."/>
            <person name="Shea T."/>
            <person name="Shenoy N."/>
            <person name="Sisk P."/>
            <person name="Stolte C."/>
            <person name="Sykes S."/>
            <person name="Walk T."/>
            <person name="White J."/>
            <person name="Yandava C."/>
            <person name="Haas B."/>
            <person name="Nusbaum C."/>
            <person name="Birren B."/>
        </authorList>
    </citation>
    <scope>NUCLEOTIDE SEQUENCE [LARGE SCALE GENOMIC DNA]</scope>
    <source>
        <strain evidence="4">R3-111a-1</strain>
    </source>
</reference>
<dbReference type="EMBL" id="GL385400">
    <property type="protein sequence ID" value="EJT71129.1"/>
    <property type="molecule type" value="Genomic_DNA"/>
</dbReference>
<feature type="region of interest" description="Disordered" evidence="1">
    <location>
        <begin position="59"/>
        <end position="109"/>
    </location>
</feature>
<dbReference type="EnsemblFungi" id="EJT71129">
    <property type="protein sequence ID" value="EJT71129"/>
    <property type="gene ID" value="GGTG_10389"/>
</dbReference>
<sequence>MPAAAKQPRGRAPSRKSSAAVRSKPRKQIASLPTAHPLALAPKKIDFIDLTGIDSEAEPATRTVNSHQNKGRLLFPHQTTRPQKTAQPVRGASSNRSLLQPSVSTAPAKMGNIGSKLVAASADPDSLSDEWDLPSSPIERHVASRQAAADTPATCGDAALDAKISHSPAPVVSQTRSSARPRGQPAPGPSAGDVVIDLTGEPSSSDDESDVGRPDTSRPEIPIAAAAAPPPIPPRPVDSPPRPPMPAVQWNDYAALDVHKGISSLAVSVDSSVISVDGGSRYPSSPSDAEVKTSAPGAEVPRLVDEHHLSEPPPERHQSPAVSEASPAQGSSSPDSPRVAKLNAHKSLPRLSFSRILSAEIAPVLSLQEISIVKQELLSDDGEAEETESAKELKDVKEAKEINTKKAEKTKKLTKTREPQLERVVSAYSENGPWEPRGRQTLVGESPRPSVPVQVVSPPTNQSPTTPKNSQVQAQLFDGSPKAPRPAAVIASAIKPSARTPEKRKAQAQLLEMIGLYDSASSNSDDERRRKSELVGGTKYVVDKPAWVNSRKQARRTGIPAIVPTKRRAPSPPRVTKKELLRLGRQAGLKSSWLSPVIGKKSIKLEGRPGVITIGSGRRHNPEVDGVGNLSADLWQDRERKRRLQESRERRDKRQTAVDELLNSMYAVANAAEPGDLAPPSPTEGRSRKAGPQILDPGDAKGGAANTTAAPEGCTKRLRSSDGGRGSLVPAKKPRFSDEREKDDMVKENLAHRVRASTPAPDEWIRRDRRQAPSMPSTHDSDEDKDSSSGGESAVEEHLARRACRAVTPAPDDWIKRFRRQALPVAPSSDTDSDDASAAAVHDDALATRKDIGSGGAAAGHKNKKNGVRSSPAGVSKTQKRKARKQRQKDGNRKRGAAA</sequence>
<evidence type="ECO:0000313" key="2">
    <source>
        <dbReference type="EMBL" id="EJT71129.1"/>
    </source>
</evidence>
<feature type="compositionally biased region" description="Low complexity" evidence="1">
    <location>
        <begin position="446"/>
        <end position="464"/>
    </location>
</feature>
<organism evidence="2">
    <name type="scientific">Gaeumannomyces tritici (strain R3-111a-1)</name>
    <name type="common">Wheat and barley take-all root rot fungus</name>
    <name type="synonym">Gaeumannomyces graminis var. tritici</name>
    <dbReference type="NCBI Taxonomy" id="644352"/>
    <lineage>
        <taxon>Eukaryota</taxon>
        <taxon>Fungi</taxon>
        <taxon>Dikarya</taxon>
        <taxon>Ascomycota</taxon>
        <taxon>Pezizomycotina</taxon>
        <taxon>Sordariomycetes</taxon>
        <taxon>Sordariomycetidae</taxon>
        <taxon>Magnaporthales</taxon>
        <taxon>Magnaporthaceae</taxon>
        <taxon>Gaeumannomyces</taxon>
    </lineage>
</organism>
<feature type="compositionally biased region" description="Pro residues" evidence="1">
    <location>
        <begin position="228"/>
        <end position="246"/>
    </location>
</feature>
<gene>
    <name evidence="3" type="primary">20350847</name>
    <name evidence="2" type="ORF">GGTG_10389</name>
</gene>
<proteinExistence type="predicted"/>
<feature type="compositionally biased region" description="Basic and acidic residues" evidence="1">
    <location>
        <begin position="404"/>
        <end position="421"/>
    </location>
</feature>
<feature type="region of interest" description="Disordered" evidence="1">
    <location>
        <begin position="1"/>
        <end position="35"/>
    </location>
</feature>
<reference evidence="2" key="3">
    <citation type="submission" date="2010-09" db="EMBL/GenBank/DDBJ databases">
        <title>Annotation of Gaeumannomyces graminis var. tritici R3-111a-1.</title>
        <authorList>
            <consortium name="The Broad Institute Genome Sequencing Platform"/>
            <person name="Ma L.-J."/>
            <person name="Dead R."/>
            <person name="Young S.K."/>
            <person name="Zeng Q."/>
            <person name="Gargeya S."/>
            <person name="Fitzgerald M."/>
            <person name="Haas B."/>
            <person name="Abouelleil A."/>
            <person name="Alvarado L."/>
            <person name="Arachchi H.M."/>
            <person name="Berlin A."/>
            <person name="Brown A."/>
            <person name="Chapman S.B."/>
            <person name="Chen Z."/>
            <person name="Dunbar C."/>
            <person name="Freedman E."/>
            <person name="Gearin G."/>
            <person name="Gellesch M."/>
            <person name="Goldberg J."/>
            <person name="Griggs A."/>
            <person name="Gujja S."/>
            <person name="Heiman D."/>
            <person name="Howarth C."/>
            <person name="Larson L."/>
            <person name="Lui A."/>
            <person name="MacDonald P.J.P."/>
            <person name="Mehta T."/>
            <person name="Montmayeur A."/>
            <person name="Murphy C."/>
            <person name="Neiman D."/>
            <person name="Pearson M."/>
            <person name="Priest M."/>
            <person name="Roberts A."/>
            <person name="Saif S."/>
            <person name="Shea T."/>
            <person name="Shenoy N."/>
            <person name="Sisk P."/>
            <person name="Stolte C."/>
            <person name="Sykes S."/>
            <person name="Yandava C."/>
            <person name="Wortman J."/>
            <person name="Nusbaum C."/>
            <person name="Birren B."/>
        </authorList>
    </citation>
    <scope>NUCLEOTIDE SEQUENCE</scope>
    <source>
        <strain evidence="2">R3-111a-1</strain>
    </source>
</reference>
<protein>
    <submittedName>
        <fullName evidence="2 3">Uncharacterized protein</fullName>
    </submittedName>
</protein>
<feature type="region of interest" description="Disordered" evidence="1">
    <location>
        <begin position="614"/>
        <end position="815"/>
    </location>
</feature>
<dbReference type="Proteomes" id="UP000006039">
    <property type="component" value="Unassembled WGS sequence"/>
</dbReference>
<feature type="compositionally biased region" description="Polar residues" evidence="1">
    <location>
        <begin position="326"/>
        <end position="335"/>
    </location>
</feature>
<evidence type="ECO:0000313" key="3">
    <source>
        <dbReference type="EnsemblFungi" id="EJT71129"/>
    </source>
</evidence>
<feature type="region of interest" description="Disordered" evidence="1">
    <location>
        <begin position="278"/>
        <end position="345"/>
    </location>
</feature>
<feature type="region of interest" description="Disordered" evidence="1">
    <location>
        <begin position="164"/>
        <end position="248"/>
    </location>
</feature>
<evidence type="ECO:0000313" key="4">
    <source>
        <dbReference type="Proteomes" id="UP000006039"/>
    </source>
</evidence>
<evidence type="ECO:0000256" key="1">
    <source>
        <dbReference type="SAM" id="MobiDB-lite"/>
    </source>
</evidence>